<sequence length="95" mass="10563">MGKTLYEVHQMLIEYEKGIKKNKQQTFGASSSTPQVMAIQGGRVQKKPHGKAKDQKASTTKERASGKRKTVSPLQGGRTLEAELFDISSRVEKEE</sequence>
<evidence type="ECO:0000256" key="1">
    <source>
        <dbReference type="SAM" id="MobiDB-lite"/>
    </source>
</evidence>
<feature type="compositionally biased region" description="Polar residues" evidence="1">
    <location>
        <begin position="25"/>
        <end position="35"/>
    </location>
</feature>
<evidence type="ECO:0000313" key="2">
    <source>
        <dbReference type="EMBL" id="GFD43271.1"/>
    </source>
</evidence>
<name>A0A699WEN4_TANCI</name>
<organism evidence="2">
    <name type="scientific">Tanacetum cinerariifolium</name>
    <name type="common">Dalmatian daisy</name>
    <name type="synonym">Chrysanthemum cinerariifolium</name>
    <dbReference type="NCBI Taxonomy" id="118510"/>
    <lineage>
        <taxon>Eukaryota</taxon>
        <taxon>Viridiplantae</taxon>
        <taxon>Streptophyta</taxon>
        <taxon>Embryophyta</taxon>
        <taxon>Tracheophyta</taxon>
        <taxon>Spermatophyta</taxon>
        <taxon>Magnoliopsida</taxon>
        <taxon>eudicotyledons</taxon>
        <taxon>Gunneridae</taxon>
        <taxon>Pentapetalae</taxon>
        <taxon>asterids</taxon>
        <taxon>campanulids</taxon>
        <taxon>Asterales</taxon>
        <taxon>Asteraceae</taxon>
        <taxon>Asteroideae</taxon>
        <taxon>Anthemideae</taxon>
        <taxon>Anthemidinae</taxon>
        <taxon>Tanacetum</taxon>
    </lineage>
</organism>
<proteinExistence type="predicted"/>
<dbReference type="EMBL" id="BKCJ011594045">
    <property type="protein sequence ID" value="GFD43271.1"/>
    <property type="molecule type" value="Genomic_DNA"/>
</dbReference>
<feature type="non-terminal residue" evidence="2">
    <location>
        <position position="95"/>
    </location>
</feature>
<feature type="compositionally biased region" description="Basic and acidic residues" evidence="1">
    <location>
        <begin position="51"/>
        <end position="65"/>
    </location>
</feature>
<reference evidence="2" key="1">
    <citation type="journal article" date="2019" name="Sci. Rep.">
        <title>Draft genome of Tanacetum cinerariifolium, the natural source of mosquito coil.</title>
        <authorList>
            <person name="Yamashiro T."/>
            <person name="Shiraishi A."/>
            <person name="Satake H."/>
            <person name="Nakayama K."/>
        </authorList>
    </citation>
    <scope>NUCLEOTIDE SEQUENCE</scope>
</reference>
<protein>
    <recommendedName>
        <fullName evidence="3">Zinc finger, CCHC-type</fullName>
    </recommendedName>
</protein>
<comment type="caution">
    <text evidence="2">The sequence shown here is derived from an EMBL/GenBank/DDBJ whole genome shotgun (WGS) entry which is preliminary data.</text>
</comment>
<gene>
    <name evidence="2" type="ORF">Tci_915240</name>
</gene>
<dbReference type="AlphaFoldDB" id="A0A699WEN4"/>
<evidence type="ECO:0008006" key="3">
    <source>
        <dbReference type="Google" id="ProtNLM"/>
    </source>
</evidence>
<feature type="region of interest" description="Disordered" evidence="1">
    <location>
        <begin position="25"/>
        <end position="78"/>
    </location>
</feature>
<accession>A0A699WEN4</accession>